<dbReference type="Proteomes" id="UP000012960">
    <property type="component" value="Unplaced"/>
</dbReference>
<dbReference type="InterPro" id="IPR025486">
    <property type="entry name" value="DUF4378"/>
</dbReference>
<organism evidence="4 5">
    <name type="scientific">Musa acuminata subsp. malaccensis</name>
    <name type="common">Wild banana</name>
    <name type="synonym">Musa malaccensis</name>
    <dbReference type="NCBI Taxonomy" id="214687"/>
    <lineage>
        <taxon>Eukaryota</taxon>
        <taxon>Viridiplantae</taxon>
        <taxon>Streptophyta</taxon>
        <taxon>Embryophyta</taxon>
        <taxon>Tracheophyta</taxon>
        <taxon>Spermatophyta</taxon>
        <taxon>Magnoliopsida</taxon>
        <taxon>Liliopsida</taxon>
        <taxon>Zingiberales</taxon>
        <taxon>Musaceae</taxon>
        <taxon>Musa</taxon>
    </lineage>
</organism>
<gene>
    <name evidence="3" type="ORF">GSMUA_221600.1</name>
</gene>
<evidence type="ECO:0000313" key="5">
    <source>
        <dbReference type="Proteomes" id="UP000012960"/>
    </source>
</evidence>
<reference evidence="4" key="2">
    <citation type="submission" date="2021-05" db="UniProtKB">
        <authorList>
            <consortium name="EnsemblPlants"/>
        </authorList>
    </citation>
    <scope>IDENTIFICATION</scope>
    <source>
        <strain evidence="4">subsp. malaccensis</strain>
    </source>
</reference>
<dbReference type="InParanoid" id="A0A804KFD4"/>
<evidence type="ECO:0000256" key="1">
    <source>
        <dbReference type="SAM" id="MobiDB-lite"/>
    </source>
</evidence>
<feature type="region of interest" description="Disordered" evidence="1">
    <location>
        <begin position="56"/>
        <end position="81"/>
    </location>
</feature>
<feature type="region of interest" description="Disordered" evidence="1">
    <location>
        <begin position="527"/>
        <end position="552"/>
    </location>
</feature>
<dbReference type="OrthoDB" id="1925259at2759"/>
<dbReference type="Gramene" id="Ma09_t03120.4">
    <property type="protein sequence ID" value="Ma09_p03120.4"/>
    <property type="gene ID" value="Ma09_g03120"/>
</dbReference>
<reference evidence="3" key="1">
    <citation type="submission" date="2021-03" db="EMBL/GenBank/DDBJ databases">
        <authorList>
            <consortium name="Genoscope - CEA"/>
            <person name="William W."/>
        </authorList>
    </citation>
    <scope>NUCLEOTIDE SEQUENCE</scope>
    <source>
        <strain evidence="3">Doubled-haploid Pahang</strain>
    </source>
</reference>
<dbReference type="PANTHER" id="PTHR46836:SF8">
    <property type="entry name" value="AFADIN"/>
    <property type="match status" value="1"/>
</dbReference>
<accession>A0A804KFD4</accession>
<dbReference type="EMBL" id="HG996474">
    <property type="protein sequence ID" value="CAG1834055.1"/>
    <property type="molecule type" value="Genomic_DNA"/>
</dbReference>
<keyword evidence="5" id="KW-1185">Reference proteome</keyword>
<proteinExistence type="predicted"/>
<evidence type="ECO:0000259" key="2">
    <source>
        <dbReference type="Pfam" id="PF14309"/>
    </source>
</evidence>
<evidence type="ECO:0000313" key="4">
    <source>
        <dbReference type="EnsemblPlants" id="Ma09_p03120.4"/>
    </source>
</evidence>
<protein>
    <submittedName>
        <fullName evidence="3">(wild Malaysian banana) hypothetical protein</fullName>
    </submittedName>
</protein>
<dbReference type="PANTHER" id="PTHR46836">
    <property type="entry name" value="AFADIN"/>
    <property type="match status" value="1"/>
</dbReference>
<dbReference type="Pfam" id="PF14309">
    <property type="entry name" value="DUF4378"/>
    <property type="match status" value="1"/>
</dbReference>
<evidence type="ECO:0000313" key="3">
    <source>
        <dbReference type="EMBL" id="CAG1834055.1"/>
    </source>
</evidence>
<feature type="domain" description="DUF4378" evidence="2">
    <location>
        <begin position="809"/>
        <end position="958"/>
    </location>
</feature>
<name>A0A804KFD4_MUSAM</name>
<dbReference type="EnsemblPlants" id="Ma09_t03120.4">
    <property type="protein sequence ID" value="Ma09_p03120.4"/>
    <property type="gene ID" value="Ma09_g03120"/>
</dbReference>
<sequence length="966" mass="109123">MEVDWFRTQQGSGVRRGRRRKRAYRVGGGMLRTPGCGYLKGQRNDFGVEYGSDCSSSFRKEESSSGQGSYNTSVKPRERPMDKEIPREAEIRWSSPSVIAKLMGLDEQPPVQVAHKRKKTINGYFQDIPSTGLQEKYLTREECLPRMSMAEHQEFKDVYEVIQRPKVERDRTKTDSSALPSLKQRKLNASKQWKSDVSFLGQNLLDAVHLPSDESLRISEKFTSELGNQDCTEHNFLNVFQEPNFLFRKYFHDSKRLAPSHLTSKKTIFKSSNGAKTESGEVYRSLKKKTDRFVHMQNGVFSSFRIPIAGKASRFLKVQNDSLSHKLARFASNNYQCIHPNHIVPLKHNIDKSRVSVHLRTPENLKFSHIRPSAQTGFREANIGRRDWLNFSHNSEAFHCKNKGSRELDREITELRESVSSSKMSIPVVEYNRFSREDSSCNISDMKSFCSPEGSSNHFNNWNSICFALAPSTEFIRSEARKNFSGNWKMAGNSKETVDCGKCSSVLAEMLALSDVVGQNSVSSSSKVHNVSVEKSTRPDMRASGGSPLSISNSDSWEDGFLTNLPNPASVPASSTTYGSQNLSSMNRFCDEHFCTPNDVLKLRPKKSDQRGSSSLVGFKSSNNQLYSNLSGKENNLSSQEIHLNQDRTRKGVLAKTAGEGNFKPLSIPNYMDVDMMMINNEELPQLSMASKAVKDPKVSNSNLLKETSFSHLQVDREQLTSVRITKALQPCAVSELELPLRVNGSGCSESLTGDLELHSKTLTSKLGDQCAEASEVLTSSNDDDREVCEFFQQAGHLEEEFMDEEEREYTYLLDILIFSGVHSAKQDSLRYACYLPEYPVNPNLFEKLEKKYGKLVAWSRSERKLMFDLSNSIVAEILAPCMDLHPWVNSTGRIGPMWGSEGLVEKTWQMLVKKRMELGAGNAEKKVLDTKWFNLGGNIDEIGREIERTLKEELLEELVEEFIIG</sequence>
<dbReference type="OMA" id="NWICTAN"/>
<dbReference type="AlphaFoldDB" id="A0A804KFD4"/>